<feature type="compositionally biased region" description="Polar residues" evidence="1">
    <location>
        <begin position="256"/>
        <end position="274"/>
    </location>
</feature>
<evidence type="ECO:0000256" key="1">
    <source>
        <dbReference type="SAM" id="MobiDB-lite"/>
    </source>
</evidence>
<accession>A0A7R9BH49</accession>
<proteinExistence type="predicted"/>
<dbReference type="EMBL" id="OA882253">
    <property type="protein sequence ID" value="CAD7274173.1"/>
    <property type="molecule type" value="Genomic_DNA"/>
</dbReference>
<reference evidence="2" key="1">
    <citation type="submission" date="2020-11" db="EMBL/GenBank/DDBJ databases">
        <authorList>
            <person name="Tran Van P."/>
        </authorList>
    </citation>
    <scope>NUCLEOTIDE SEQUENCE</scope>
</reference>
<organism evidence="2">
    <name type="scientific">Notodromas monacha</name>
    <dbReference type="NCBI Taxonomy" id="399045"/>
    <lineage>
        <taxon>Eukaryota</taxon>
        <taxon>Metazoa</taxon>
        <taxon>Ecdysozoa</taxon>
        <taxon>Arthropoda</taxon>
        <taxon>Crustacea</taxon>
        <taxon>Oligostraca</taxon>
        <taxon>Ostracoda</taxon>
        <taxon>Podocopa</taxon>
        <taxon>Podocopida</taxon>
        <taxon>Cypridocopina</taxon>
        <taxon>Cypridoidea</taxon>
        <taxon>Cyprididae</taxon>
        <taxon>Notodromas</taxon>
    </lineage>
</organism>
<sequence>MVHFKLGSLRLFGRRRVSSKNREISRSRASTRDQGFPDDPNPRTSDTAGSFGPIVFGAEETPRLRVIRAVHYLSCFRCNKAYQFAHELEQEADCFICKGSVDRSTDASSSLPQLLATKSDVWATNICKCSKEFARVHTPMTTQGGGIPIIWDITEENVEHMNGPTEINNNISIRTDDRDDAEALEVDCEMESIHRPALTTEGCQTDAVQIVPANCPIEDNKQIALQRRRRELERALAVIDRRLEFSRGHSPYRGSSPFTESRTPTIASSSVAGGNDTQFQEVGAGNIEDVHPALMTAVAAAAAGDGAGAQLSGLGQADKAVITVRGLVPSCASLEQRNSRHDRTALA</sequence>
<protein>
    <submittedName>
        <fullName evidence="2">Uncharacterized protein</fullName>
    </submittedName>
</protein>
<gene>
    <name evidence="2" type="ORF">NMOB1V02_LOCUS2025</name>
</gene>
<feature type="region of interest" description="Disordered" evidence="1">
    <location>
        <begin position="250"/>
        <end position="274"/>
    </location>
</feature>
<name>A0A7R9BH49_9CRUS</name>
<keyword evidence="3" id="KW-1185">Reference proteome</keyword>
<feature type="region of interest" description="Disordered" evidence="1">
    <location>
        <begin position="20"/>
        <end position="52"/>
    </location>
</feature>
<dbReference type="AlphaFoldDB" id="A0A7R9BH49"/>
<evidence type="ECO:0000313" key="2">
    <source>
        <dbReference type="EMBL" id="CAD7274173.1"/>
    </source>
</evidence>
<dbReference type="Proteomes" id="UP000678499">
    <property type="component" value="Unassembled WGS sequence"/>
</dbReference>
<dbReference type="EMBL" id="CAJPEX010000216">
    <property type="protein sequence ID" value="CAG0914325.1"/>
    <property type="molecule type" value="Genomic_DNA"/>
</dbReference>
<evidence type="ECO:0000313" key="3">
    <source>
        <dbReference type="Proteomes" id="UP000678499"/>
    </source>
</evidence>